<evidence type="ECO:0000313" key="3">
    <source>
        <dbReference type="Proteomes" id="UP000053105"/>
    </source>
</evidence>
<accession>A0A0M8ZQF5</accession>
<reference evidence="2 3" key="1">
    <citation type="submission" date="2015-07" db="EMBL/GenBank/DDBJ databases">
        <title>The genome of Melipona quadrifasciata.</title>
        <authorList>
            <person name="Pan H."/>
            <person name="Kapheim K."/>
        </authorList>
    </citation>
    <scope>NUCLEOTIDE SEQUENCE [LARGE SCALE GENOMIC DNA]</scope>
    <source>
        <strain evidence="2">0111107301</strain>
        <tissue evidence="2">Whole body</tissue>
    </source>
</reference>
<dbReference type="Proteomes" id="UP000053105">
    <property type="component" value="Unassembled WGS sequence"/>
</dbReference>
<gene>
    <name evidence="2" type="ORF">WN51_06912</name>
</gene>
<organism evidence="2 3">
    <name type="scientific">Melipona quadrifasciata</name>
    <dbReference type="NCBI Taxonomy" id="166423"/>
    <lineage>
        <taxon>Eukaryota</taxon>
        <taxon>Metazoa</taxon>
        <taxon>Ecdysozoa</taxon>
        <taxon>Arthropoda</taxon>
        <taxon>Hexapoda</taxon>
        <taxon>Insecta</taxon>
        <taxon>Pterygota</taxon>
        <taxon>Neoptera</taxon>
        <taxon>Endopterygota</taxon>
        <taxon>Hymenoptera</taxon>
        <taxon>Apocrita</taxon>
        <taxon>Aculeata</taxon>
        <taxon>Apoidea</taxon>
        <taxon>Anthophila</taxon>
        <taxon>Apidae</taxon>
        <taxon>Melipona</taxon>
    </lineage>
</organism>
<name>A0A0M8ZQF5_9HYME</name>
<evidence type="ECO:0000256" key="1">
    <source>
        <dbReference type="SAM" id="MobiDB-lite"/>
    </source>
</evidence>
<keyword evidence="3" id="KW-1185">Reference proteome</keyword>
<feature type="region of interest" description="Disordered" evidence="1">
    <location>
        <begin position="1"/>
        <end position="21"/>
    </location>
</feature>
<proteinExistence type="predicted"/>
<dbReference type="AlphaFoldDB" id="A0A0M8ZQF5"/>
<evidence type="ECO:0000313" key="2">
    <source>
        <dbReference type="EMBL" id="KOX67866.1"/>
    </source>
</evidence>
<sequence>MDETKKPTTGTPCFRRKTNRRHCGNRTDSLLRRSIIPQRSITDSLSPDLFGLIVSNHDTRNEVSSTFSRYFGETILGKAV</sequence>
<dbReference type="EMBL" id="KQ435969">
    <property type="protein sequence ID" value="KOX67866.1"/>
    <property type="molecule type" value="Genomic_DNA"/>
</dbReference>
<protein>
    <submittedName>
        <fullName evidence="2">Uncharacterized protein</fullName>
    </submittedName>
</protein>